<gene>
    <name evidence="1" type="ordered locus">ATP_00264</name>
</gene>
<name>B3QZR4_PHYMT</name>
<dbReference type="AlphaFoldDB" id="B3QZR4"/>
<sequence>MYYKHIAGYFDSNWYFGIYNNEVPKYFVSQNNGNSNLLCIGSILYPDSIKFETDVSLFKPPTKPTLESFQTEFEKKIDADILSGKLLC</sequence>
<dbReference type="STRING" id="37692.ATP_00264"/>
<reference evidence="1 2" key="1">
    <citation type="journal article" date="2008" name="BMC Genomics">
        <title>The linear chromosome of the plant-pathogenic mycoplasma 'Candidatus Phytoplasma mali'.</title>
        <authorList>
            <person name="Kube M."/>
            <person name="Schneider B."/>
            <person name="Kuhl H."/>
            <person name="Dandekar T."/>
            <person name="Heitmann K."/>
            <person name="Migdoll A.M."/>
            <person name="Reinhardt R."/>
            <person name="Seemueller E."/>
        </authorList>
    </citation>
    <scope>NUCLEOTIDE SEQUENCE [LARGE SCALE GENOMIC DNA]</scope>
    <source>
        <strain evidence="1 2">AT</strain>
    </source>
</reference>
<dbReference type="EMBL" id="CU469464">
    <property type="protein sequence ID" value="CAP18451.1"/>
    <property type="molecule type" value="Genomic_DNA"/>
</dbReference>
<dbReference type="HOGENOM" id="CLU_2462397_0_0_14"/>
<proteinExistence type="predicted"/>
<dbReference type="Proteomes" id="UP000002020">
    <property type="component" value="Chromosome"/>
</dbReference>
<evidence type="ECO:0000313" key="1">
    <source>
        <dbReference type="EMBL" id="CAP18451.1"/>
    </source>
</evidence>
<protein>
    <submittedName>
        <fullName evidence="1">Uncharacterized protein</fullName>
    </submittedName>
</protein>
<organism evidence="2">
    <name type="scientific">Phytoplasma mali (strain AT)</name>
    <dbReference type="NCBI Taxonomy" id="482235"/>
    <lineage>
        <taxon>Bacteria</taxon>
        <taxon>Bacillati</taxon>
        <taxon>Mycoplasmatota</taxon>
        <taxon>Mollicutes</taxon>
        <taxon>Acholeplasmatales</taxon>
        <taxon>Acholeplasmataceae</taxon>
        <taxon>Candidatus Phytoplasma</taxon>
        <taxon>16SrX (Apple proliferation group)</taxon>
    </lineage>
</organism>
<evidence type="ECO:0000313" key="2">
    <source>
        <dbReference type="Proteomes" id="UP000002020"/>
    </source>
</evidence>
<dbReference type="KEGG" id="pml:ATP_00264"/>
<keyword evidence="2" id="KW-1185">Reference proteome</keyword>
<accession>B3QZR4</accession>